<dbReference type="SUPFAM" id="SSF50814">
    <property type="entry name" value="Lipocalins"/>
    <property type="match status" value="1"/>
</dbReference>
<dbReference type="InterPro" id="IPR002970">
    <property type="entry name" value="Tick_his-bd"/>
</dbReference>
<protein>
    <submittedName>
        <fullName evidence="2">Salivary lipocalin</fullName>
    </submittedName>
</protein>
<accession>A0A1D2AIW8</accession>
<organism evidence="2">
    <name type="scientific">Ornithodoros brasiliensis</name>
    <name type="common">Mouro tick</name>
    <dbReference type="NCBI Taxonomy" id="888526"/>
    <lineage>
        <taxon>Eukaryota</taxon>
        <taxon>Metazoa</taxon>
        <taxon>Ecdysozoa</taxon>
        <taxon>Arthropoda</taxon>
        <taxon>Chelicerata</taxon>
        <taxon>Arachnida</taxon>
        <taxon>Acari</taxon>
        <taxon>Parasitiformes</taxon>
        <taxon>Ixodida</taxon>
        <taxon>Ixodoidea</taxon>
        <taxon>Argasidae</taxon>
        <taxon>Ornithodorinae</taxon>
        <taxon>Ornithodoros</taxon>
    </lineage>
</organism>
<dbReference type="InterPro" id="IPR012674">
    <property type="entry name" value="Calycin"/>
</dbReference>
<reference evidence="2" key="1">
    <citation type="submission" date="2016-07" db="EMBL/GenBank/DDBJ databases">
        <title>Salivary Glands transcriptome analysis on engorged females of Ornithodoros brasiliensis (Acari:Argasidae).</title>
        <authorList>
            <person name="Simons S.M."/>
            <person name="Carvalho E."/>
            <person name="Junqueira-de-Azevedo I."/>
            <person name="Ho P.L."/>
            <person name="Giovanni D."/>
            <person name="Mendonca R."/>
            <person name="Onofrio V."/>
            <person name="Landulfo G."/>
            <person name="Ramirez D."/>
            <person name="Barros-Battesti D."/>
        </authorList>
    </citation>
    <scope>NUCLEOTIDE SEQUENCE</scope>
    <source>
        <strain evidence="2">Female</strain>
        <tissue evidence="2">Salivary gland</tissue>
    </source>
</reference>
<feature type="non-terminal residue" evidence="2">
    <location>
        <position position="1"/>
    </location>
</feature>
<dbReference type="AlphaFoldDB" id="A0A1D2AIW8"/>
<keyword evidence="1" id="KW-0732">Signal</keyword>
<dbReference type="GO" id="GO:0043176">
    <property type="term" value="F:amine binding"/>
    <property type="evidence" value="ECO:0007669"/>
    <property type="project" value="InterPro"/>
</dbReference>
<evidence type="ECO:0000256" key="1">
    <source>
        <dbReference type="SAM" id="SignalP"/>
    </source>
</evidence>
<evidence type="ECO:0000313" key="2">
    <source>
        <dbReference type="EMBL" id="JAT79146.1"/>
    </source>
</evidence>
<dbReference type="GO" id="GO:0030682">
    <property type="term" value="P:symbiont-mediated perturbation of host defenses"/>
    <property type="evidence" value="ECO:0007669"/>
    <property type="project" value="InterPro"/>
</dbReference>
<sequence>LQTDHSHCSVNKMGVRMPLLVSSVFLVFVVAVAQELPQYGPRVKYVPKHIEAKDHLAEHQDAWRTIVSMEDMYLYQTSYKHENMFGANSTCIRFHRLDADNRTEIETVEYRLLQVN</sequence>
<name>A0A1D2AIW8_ORNBR</name>
<feature type="signal peptide" evidence="1">
    <location>
        <begin position="1"/>
        <end position="33"/>
    </location>
</feature>
<dbReference type="Pfam" id="PF02098">
    <property type="entry name" value="His_binding"/>
    <property type="match status" value="1"/>
</dbReference>
<feature type="chain" id="PRO_5008901601" evidence="1">
    <location>
        <begin position="34"/>
        <end position="116"/>
    </location>
</feature>
<dbReference type="EMBL" id="GETE01000357">
    <property type="protein sequence ID" value="JAT79146.1"/>
    <property type="molecule type" value="Transcribed_RNA"/>
</dbReference>
<dbReference type="Gene3D" id="2.40.128.20">
    <property type="match status" value="1"/>
</dbReference>
<proteinExistence type="predicted"/>